<protein>
    <submittedName>
        <fullName evidence="1">Uncharacterized protein</fullName>
    </submittedName>
</protein>
<keyword evidence="2" id="KW-1185">Reference proteome</keyword>
<reference evidence="1 2" key="1">
    <citation type="submission" date="2024-10" db="EMBL/GenBank/DDBJ databases">
        <authorList>
            <person name="Topkara A.R."/>
            <person name="Saygin H."/>
        </authorList>
    </citation>
    <scope>NUCLEOTIDE SEQUENCE [LARGE SCALE GENOMIC DNA]</scope>
    <source>
        <strain evidence="1 2">M3C6</strain>
    </source>
</reference>
<accession>A0ABW7ATB7</accession>
<dbReference type="RefSeq" id="WP_393176673.1">
    <property type="nucleotide sequence ID" value="NZ_JBICRM010000054.1"/>
</dbReference>
<sequence length="128" mass="13779">MGVQEIAADQPRRAAWPVLLIGILTVAHLWAHATAPYDQHTPSAYQVASLSFPHPAQQHAHGRVAHADLFSLPAPASRPVRQAALMAWSPCVLAVPPAPGMRMASARAPPCGHRARAVRTHALEVYRP</sequence>
<evidence type="ECO:0000313" key="2">
    <source>
        <dbReference type="Proteomes" id="UP001603978"/>
    </source>
</evidence>
<organism evidence="1 2">
    <name type="scientific">Nonomuraea marmarensis</name>
    <dbReference type="NCBI Taxonomy" id="3351344"/>
    <lineage>
        <taxon>Bacteria</taxon>
        <taxon>Bacillati</taxon>
        <taxon>Actinomycetota</taxon>
        <taxon>Actinomycetes</taxon>
        <taxon>Streptosporangiales</taxon>
        <taxon>Streptosporangiaceae</taxon>
        <taxon>Nonomuraea</taxon>
    </lineage>
</organism>
<evidence type="ECO:0000313" key="1">
    <source>
        <dbReference type="EMBL" id="MFG1710672.1"/>
    </source>
</evidence>
<comment type="caution">
    <text evidence="1">The sequence shown here is derived from an EMBL/GenBank/DDBJ whole genome shotgun (WGS) entry which is preliminary data.</text>
</comment>
<dbReference type="EMBL" id="JBICRM010000054">
    <property type="protein sequence ID" value="MFG1710672.1"/>
    <property type="molecule type" value="Genomic_DNA"/>
</dbReference>
<gene>
    <name evidence="1" type="ORF">ACFLIM_46670</name>
</gene>
<proteinExistence type="predicted"/>
<dbReference type="Proteomes" id="UP001603978">
    <property type="component" value="Unassembled WGS sequence"/>
</dbReference>
<name>A0ABW7ATB7_9ACTN</name>